<dbReference type="Pfam" id="PF23598">
    <property type="entry name" value="LRR_14"/>
    <property type="match status" value="1"/>
</dbReference>
<dbReference type="SUPFAM" id="SSF52058">
    <property type="entry name" value="L domain-like"/>
    <property type="match status" value="1"/>
</dbReference>
<feature type="domain" description="Disease resistance R13L4/SHOC-2-like LRR" evidence="13">
    <location>
        <begin position="545"/>
        <end position="868"/>
    </location>
</feature>
<name>A0ABD2YSN0_9GENT</name>
<proteinExistence type="inferred from homology"/>
<keyword evidence="9" id="KW-0611">Plant defense</keyword>
<evidence type="ECO:0000256" key="6">
    <source>
        <dbReference type="ARBA" id="ARBA00022667"/>
    </source>
</evidence>
<comment type="subcellular location">
    <subcellularLocation>
        <location evidence="2">Cytoplasm</location>
    </subcellularLocation>
</comment>
<dbReference type="FunFam" id="1.10.10.10:FF:000322">
    <property type="entry name" value="Probable disease resistance protein At1g63360"/>
    <property type="match status" value="1"/>
</dbReference>
<organism evidence="14 15">
    <name type="scientific">Cinchona calisaya</name>
    <dbReference type="NCBI Taxonomy" id="153742"/>
    <lineage>
        <taxon>Eukaryota</taxon>
        <taxon>Viridiplantae</taxon>
        <taxon>Streptophyta</taxon>
        <taxon>Embryophyta</taxon>
        <taxon>Tracheophyta</taxon>
        <taxon>Spermatophyta</taxon>
        <taxon>Magnoliopsida</taxon>
        <taxon>eudicotyledons</taxon>
        <taxon>Gunneridae</taxon>
        <taxon>Pentapetalae</taxon>
        <taxon>asterids</taxon>
        <taxon>lamiids</taxon>
        <taxon>Gentianales</taxon>
        <taxon>Rubiaceae</taxon>
        <taxon>Cinchonoideae</taxon>
        <taxon>Cinchoneae</taxon>
        <taxon>Cinchona</taxon>
    </lineage>
</organism>
<dbReference type="InterPro" id="IPR058922">
    <property type="entry name" value="WHD_DRP"/>
</dbReference>
<evidence type="ECO:0000256" key="4">
    <source>
        <dbReference type="ARBA" id="ARBA00022490"/>
    </source>
</evidence>
<gene>
    <name evidence="14" type="ORF">ACH5RR_029744</name>
</gene>
<dbReference type="AlphaFoldDB" id="A0ABD2YSN0"/>
<keyword evidence="4" id="KW-0963">Cytoplasm</keyword>
<dbReference type="PRINTS" id="PR00364">
    <property type="entry name" value="DISEASERSIST"/>
</dbReference>
<evidence type="ECO:0000256" key="1">
    <source>
        <dbReference type="ARBA" id="ARBA00002074"/>
    </source>
</evidence>
<dbReference type="Gene3D" id="3.80.10.10">
    <property type="entry name" value="Ribonuclease Inhibitor"/>
    <property type="match status" value="1"/>
</dbReference>
<dbReference type="InterPro" id="IPR042197">
    <property type="entry name" value="Apaf_helical"/>
</dbReference>
<evidence type="ECO:0000256" key="5">
    <source>
        <dbReference type="ARBA" id="ARBA00022614"/>
    </source>
</evidence>
<sequence>MSISKISHIDLQMAKAHRCFEFLQEDLELILGHDFSGWLSDFDLQMAQSQFFEMIRMDSGDLILSHSSGHRIFGYESAESLLEDVKFLISFLKRIQENFDAFLSLGVIDDHQIVGGLLIKIACMADQQLGAGSGFNNILRGALQNCINNYPKIVELVKEIKSVEEKVVFAFNECGNSSDEISLTENANSFIEEKIVVGLVEESRELQDKLISERKQLEVICIAGMGGIGKTTLACKLYNDPSIVNHFHLRAWSSVSQRYQKRKLLHDILSCILNASDPIFAMSDEDMGEKFRKCLKGNKYLIVLDDIWDVEVWNDIKIYFPEDENCSRILVTTRNECVALKVKTSSSISRPHSLRFLTQDESLELFKQKIFLDKGFPEELTEIGKQIVGNCKGLPLAIVVIAGLLAKEVKTQECWLKFAKDIGYAINSGSEKFMHILALSYEHLPSTLKSCFLYVGSFPEDCEIPVKRLTMSWIAEGFIQHKVGKKLEDVAEDYLINLINRNLVIAARKRPDGGIKSCYMHDLLRDLCQQKAKEKKFVLPICKCRQIDAQNRRSYSDCQYSHFYNLQLLRTLDMSHINLNSFPMEVVQLLHLKYLALRVDRVVLLPPSIFELWRLETFILDGEKGGRVTLTIDILKMVNLRHLQVSQELVFKDLRESSSEEIHRDIYHGFRKKLAIFPSLLGNLQTISKLCASDSVRNLLERTPNLRKLGLHLTLSHRNESLSFPNLSGLDQLEALKFEYQTLGMMPLSIPHSKMFPPSLKKMTLIGGHVNWKEMSIIGSLPNLEVLKIKDNFFSGPLWETSDEGFRCLKFLKLSLLDLQNWISTSSHFPRLEQLVINGCLDLEGIPSEMGDIPTLEKIEVYRSSDFAVESARKIQQSQRCFGNDDFKVFIYQHFLEY</sequence>
<dbReference type="EMBL" id="JBJUIK010000012">
    <property type="protein sequence ID" value="KAL3510343.1"/>
    <property type="molecule type" value="Genomic_DNA"/>
</dbReference>
<feature type="domain" description="Disease resistance protein winged helix" evidence="12">
    <location>
        <begin position="458"/>
        <end position="528"/>
    </location>
</feature>
<comment type="function">
    <text evidence="1">Confers resistance to late blight (Phytophthora infestans) races carrying the avirulence gene Avr1. Resistance proteins guard the plant against pathogens that contain an appropriate avirulence protein via an indirect interaction with this avirulence protein. That triggers a defense system including the hypersensitive response, which restricts the pathogen growth.</text>
</comment>
<keyword evidence="6" id="KW-0381">Hypersensitive response</keyword>
<dbReference type="PANTHER" id="PTHR23155">
    <property type="entry name" value="DISEASE RESISTANCE PROTEIN RP"/>
    <property type="match status" value="1"/>
</dbReference>
<comment type="similarity">
    <text evidence="3">Belongs to the disease resistance NB-LRR family.</text>
</comment>
<dbReference type="Proteomes" id="UP001630127">
    <property type="component" value="Unassembled WGS sequence"/>
</dbReference>
<evidence type="ECO:0000259" key="12">
    <source>
        <dbReference type="Pfam" id="PF23559"/>
    </source>
</evidence>
<evidence type="ECO:0000256" key="10">
    <source>
        <dbReference type="ARBA" id="ARBA00022840"/>
    </source>
</evidence>
<dbReference type="SUPFAM" id="SSF52540">
    <property type="entry name" value="P-loop containing nucleoside triphosphate hydrolases"/>
    <property type="match status" value="1"/>
</dbReference>
<dbReference type="GO" id="GO:0005737">
    <property type="term" value="C:cytoplasm"/>
    <property type="evidence" value="ECO:0007669"/>
    <property type="project" value="UniProtKB-SubCell"/>
</dbReference>
<accession>A0ABD2YSN0</accession>
<evidence type="ECO:0000256" key="8">
    <source>
        <dbReference type="ARBA" id="ARBA00022741"/>
    </source>
</evidence>
<dbReference type="InterPro" id="IPR002182">
    <property type="entry name" value="NB-ARC"/>
</dbReference>
<keyword evidence="5" id="KW-0433">Leucine-rich repeat</keyword>
<dbReference type="FunFam" id="3.40.50.300:FF:001091">
    <property type="entry name" value="Probable disease resistance protein At1g61300"/>
    <property type="match status" value="1"/>
</dbReference>
<dbReference type="GO" id="GO:0005524">
    <property type="term" value="F:ATP binding"/>
    <property type="evidence" value="ECO:0007669"/>
    <property type="project" value="UniProtKB-KW"/>
</dbReference>
<evidence type="ECO:0000256" key="9">
    <source>
        <dbReference type="ARBA" id="ARBA00022821"/>
    </source>
</evidence>
<dbReference type="InterPro" id="IPR036388">
    <property type="entry name" value="WH-like_DNA-bd_sf"/>
</dbReference>
<keyword evidence="7" id="KW-0677">Repeat</keyword>
<dbReference type="InterPro" id="IPR055414">
    <property type="entry name" value="LRR_R13L4/SHOC2-like"/>
</dbReference>
<evidence type="ECO:0000256" key="2">
    <source>
        <dbReference type="ARBA" id="ARBA00004496"/>
    </source>
</evidence>
<evidence type="ECO:0000259" key="13">
    <source>
        <dbReference type="Pfam" id="PF23598"/>
    </source>
</evidence>
<dbReference type="InterPro" id="IPR032675">
    <property type="entry name" value="LRR_dom_sf"/>
</dbReference>
<keyword evidence="15" id="KW-1185">Reference proteome</keyword>
<reference evidence="14 15" key="1">
    <citation type="submission" date="2024-11" db="EMBL/GenBank/DDBJ databases">
        <title>A near-complete genome assembly of Cinchona calisaya.</title>
        <authorList>
            <person name="Lian D.C."/>
            <person name="Zhao X.W."/>
            <person name="Wei L."/>
        </authorList>
    </citation>
    <scope>NUCLEOTIDE SEQUENCE [LARGE SCALE GENOMIC DNA]</scope>
    <source>
        <tissue evidence="14">Nenye</tissue>
    </source>
</reference>
<dbReference type="InterPro" id="IPR044974">
    <property type="entry name" value="Disease_R_plants"/>
</dbReference>
<dbReference type="GO" id="GO:0051607">
    <property type="term" value="P:defense response to virus"/>
    <property type="evidence" value="ECO:0007669"/>
    <property type="project" value="UniProtKB-ARBA"/>
</dbReference>
<dbReference type="Gene3D" id="3.40.50.300">
    <property type="entry name" value="P-loop containing nucleotide triphosphate hydrolases"/>
    <property type="match status" value="1"/>
</dbReference>
<evidence type="ECO:0000259" key="11">
    <source>
        <dbReference type="Pfam" id="PF00931"/>
    </source>
</evidence>
<dbReference type="InterPro" id="IPR027417">
    <property type="entry name" value="P-loop_NTPase"/>
</dbReference>
<dbReference type="GO" id="GO:0009626">
    <property type="term" value="P:plant-type hypersensitive response"/>
    <property type="evidence" value="ECO:0007669"/>
    <property type="project" value="UniProtKB-KW"/>
</dbReference>
<keyword evidence="10" id="KW-0067">ATP-binding</keyword>
<keyword evidence="8" id="KW-0547">Nucleotide-binding</keyword>
<comment type="caution">
    <text evidence="14">The sequence shown here is derived from an EMBL/GenBank/DDBJ whole genome shotgun (WGS) entry which is preliminary data.</text>
</comment>
<evidence type="ECO:0000256" key="7">
    <source>
        <dbReference type="ARBA" id="ARBA00022737"/>
    </source>
</evidence>
<dbReference type="Pfam" id="PF00931">
    <property type="entry name" value="NB-ARC"/>
    <property type="match status" value="1"/>
</dbReference>
<dbReference type="Pfam" id="PF23559">
    <property type="entry name" value="WHD_DRP"/>
    <property type="match status" value="1"/>
</dbReference>
<evidence type="ECO:0000313" key="14">
    <source>
        <dbReference type="EMBL" id="KAL3510343.1"/>
    </source>
</evidence>
<dbReference type="PANTHER" id="PTHR23155:SF1152">
    <property type="entry name" value="AAA+ ATPASE DOMAIN-CONTAINING PROTEIN"/>
    <property type="match status" value="1"/>
</dbReference>
<feature type="domain" description="NB-ARC" evidence="11">
    <location>
        <begin position="204"/>
        <end position="371"/>
    </location>
</feature>
<protein>
    <submittedName>
        <fullName evidence="14">Uncharacterized protein</fullName>
    </submittedName>
</protein>
<evidence type="ECO:0000256" key="3">
    <source>
        <dbReference type="ARBA" id="ARBA00008894"/>
    </source>
</evidence>
<dbReference type="Gene3D" id="1.10.8.430">
    <property type="entry name" value="Helical domain of apoptotic protease-activating factors"/>
    <property type="match status" value="1"/>
</dbReference>
<dbReference type="Gene3D" id="1.10.10.10">
    <property type="entry name" value="Winged helix-like DNA-binding domain superfamily/Winged helix DNA-binding domain"/>
    <property type="match status" value="1"/>
</dbReference>
<evidence type="ECO:0000313" key="15">
    <source>
        <dbReference type="Proteomes" id="UP001630127"/>
    </source>
</evidence>